<name>A0A9Q9CER7_9FIRM</name>
<dbReference type="InterPro" id="IPR003791">
    <property type="entry name" value="UPF0178"/>
</dbReference>
<gene>
    <name evidence="3" type="ORF">J0J70_08190</name>
</gene>
<organism evidence="3 4">
    <name type="scientific">Turicibacter bilis</name>
    <dbReference type="NCBI Taxonomy" id="2735723"/>
    <lineage>
        <taxon>Bacteria</taxon>
        <taxon>Bacillati</taxon>
        <taxon>Bacillota</taxon>
        <taxon>Erysipelotrichia</taxon>
        <taxon>Erysipelotrichales</taxon>
        <taxon>Turicibacteraceae</taxon>
        <taxon>Turicibacter</taxon>
    </lineage>
</organism>
<reference evidence="3" key="1">
    <citation type="submission" date="2021-03" db="EMBL/GenBank/DDBJ databases">
        <title>Comparative Genomics and Metabolomics in the genus Turicibacter.</title>
        <authorList>
            <person name="Maki J."/>
            <person name="Looft T."/>
        </authorList>
    </citation>
    <scope>NUCLEOTIDE SEQUENCE</scope>
    <source>
        <strain evidence="3">ISU324</strain>
    </source>
</reference>
<proteinExistence type="inferred from homology"/>
<sequence>MNIYIDADGCPVVKETINVAKQFEIPVIIICDAAHYFMHEGVQTITVMPGSDAVDYEIINRLQPGDLVITQDYGLGALVLAKKGYAMNQNGRTYEDYNIDQLLFTRHLSSKLRQSGQRLKGPKKRTREDTQQFILALSNFLKSTQEGQSH</sequence>
<dbReference type="EMBL" id="CP071250">
    <property type="protein sequence ID" value="UUF07609.1"/>
    <property type="molecule type" value="Genomic_DNA"/>
</dbReference>
<protein>
    <recommendedName>
        <fullName evidence="2">UPF0178 protein J0J70_08190</fullName>
    </recommendedName>
</protein>
<dbReference type="PANTHER" id="PTHR35146">
    <property type="entry name" value="UPF0178 PROTEIN YAII"/>
    <property type="match status" value="1"/>
</dbReference>
<dbReference type="AlphaFoldDB" id="A0A9Q9CER7"/>
<dbReference type="Proteomes" id="UP001058072">
    <property type="component" value="Chromosome"/>
</dbReference>
<evidence type="ECO:0000256" key="2">
    <source>
        <dbReference type="HAMAP-Rule" id="MF_00489"/>
    </source>
</evidence>
<dbReference type="Pfam" id="PF02639">
    <property type="entry name" value="DUF188"/>
    <property type="match status" value="1"/>
</dbReference>
<comment type="similarity">
    <text evidence="1 2">Belongs to the UPF0178 family.</text>
</comment>
<dbReference type="RefSeq" id="WP_212724818.1">
    <property type="nucleotide sequence ID" value="NZ_CP071250.1"/>
</dbReference>
<dbReference type="HAMAP" id="MF_00489">
    <property type="entry name" value="UPF0178"/>
    <property type="match status" value="1"/>
</dbReference>
<dbReference type="PANTHER" id="PTHR35146:SF1">
    <property type="entry name" value="UPF0178 PROTEIN YAII"/>
    <property type="match status" value="1"/>
</dbReference>
<dbReference type="NCBIfam" id="NF001095">
    <property type="entry name" value="PRK00124.1"/>
    <property type="match status" value="1"/>
</dbReference>
<accession>A0A9Q9CER7</accession>
<evidence type="ECO:0000313" key="4">
    <source>
        <dbReference type="Proteomes" id="UP001058072"/>
    </source>
</evidence>
<evidence type="ECO:0000313" key="3">
    <source>
        <dbReference type="EMBL" id="UUF07609.1"/>
    </source>
</evidence>
<evidence type="ECO:0000256" key="1">
    <source>
        <dbReference type="ARBA" id="ARBA00008522"/>
    </source>
</evidence>